<dbReference type="SUPFAM" id="SSF53850">
    <property type="entry name" value="Periplasmic binding protein-like II"/>
    <property type="match status" value="1"/>
</dbReference>
<proteinExistence type="predicted"/>
<feature type="chain" id="PRO_5045254440" evidence="2">
    <location>
        <begin position="28"/>
        <end position="527"/>
    </location>
</feature>
<accession>A0ABU6D883</accession>
<name>A0ABU6D883_9BACL</name>
<keyword evidence="2" id="KW-0732">Signal</keyword>
<gene>
    <name evidence="3" type="ORF">P5G65_08565</name>
</gene>
<evidence type="ECO:0000313" key="3">
    <source>
        <dbReference type="EMBL" id="MEB4793945.1"/>
    </source>
</evidence>
<keyword evidence="4" id="KW-1185">Reference proteome</keyword>
<evidence type="ECO:0000256" key="2">
    <source>
        <dbReference type="SAM" id="SignalP"/>
    </source>
</evidence>
<comment type="caution">
    <text evidence="3">The sequence shown here is derived from an EMBL/GenBank/DDBJ whole genome shotgun (WGS) entry which is preliminary data.</text>
</comment>
<protein>
    <submittedName>
        <fullName evidence="3">Extracellular solute-binding protein</fullName>
    </submittedName>
</protein>
<dbReference type="Proteomes" id="UP001355653">
    <property type="component" value="Unassembled WGS sequence"/>
</dbReference>
<reference evidence="3 4" key="1">
    <citation type="submission" date="2023-03" db="EMBL/GenBank/DDBJ databases">
        <title>Bacillus Genome Sequencing.</title>
        <authorList>
            <person name="Dunlap C."/>
        </authorList>
    </citation>
    <scope>NUCLEOTIDE SEQUENCE [LARGE SCALE GENOMIC DNA]</scope>
    <source>
        <strain evidence="3 4">NRS-1351</strain>
    </source>
</reference>
<evidence type="ECO:0000256" key="1">
    <source>
        <dbReference type="SAM" id="MobiDB-lite"/>
    </source>
</evidence>
<organism evidence="3 4">
    <name type="scientific">Paenibacillus chondroitinus</name>
    <dbReference type="NCBI Taxonomy" id="59842"/>
    <lineage>
        <taxon>Bacteria</taxon>
        <taxon>Bacillati</taxon>
        <taxon>Bacillota</taxon>
        <taxon>Bacilli</taxon>
        <taxon>Bacillales</taxon>
        <taxon>Paenibacillaceae</taxon>
        <taxon>Paenibacillus</taxon>
    </lineage>
</organism>
<dbReference type="RefSeq" id="WP_127456323.1">
    <property type="nucleotide sequence ID" value="NZ_JAROBY010000014.1"/>
</dbReference>
<dbReference type="Gene3D" id="3.40.190.10">
    <property type="entry name" value="Periplasmic binding protein-like II"/>
    <property type="match status" value="2"/>
</dbReference>
<feature type="signal peptide" evidence="2">
    <location>
        <begin position="1"/>
        <end position="27"/>
    </location>
</feature>
<evidence type="ECO:0000313" key="4">
    <source>
        <dbReference type="Proteomes" id="UP001355653"/>
    </source>
</evidence>
<feature type="region of interest" description="Disordered" evidence="1">
    <location>
        <begin position="26"/>
        <end position="49"/>
    </location>
</feature>
<sequence length="527" mass="57941">MSFHTYKTVLILTIAAGLTAACSSNPASENSGSTSAPSAAAQPNNASGGGDSAKVTFKIFRNFQAPEYPADGGPAKQKVLAALDQAGIKGIDYNISMASGDEYKTKLNLLASSGDLPDYFSVPDLLTLNRLTDEGLILPLDDLLKNAPNVTKFLKPEDLDILKYKGKLYGLPPGYRPETFNGPNVNGLLIRQDWLDALKLKTPTTLDELHDVLKAFTFNDPDGNGKKDTFGITTNKLLGAGANGNYFSTVFGAFGVVPTFWQQRDGQLKQGMVLPETKQALALLQSWYKEGIIDPEFPIMEAKQMNEKIINSKAGIFEGTAFDADPTGANYSALKKTVATAKLSFLTPPAGAGGKKGAAENSPAYSDIRAISAKAKNPEKLMELINWSAGPGFDLVTYGIENEDYQFDKDKNKIKLLVPNYSELYKKGYSNPIRFLQVVDRRWLTDEATAAMTISNDPQNLVHNEFWKSVQAMNDYPDIKKLWDEYFAKIVTGAWSVDKWDELVKRYYQEGGQEIEKQVNAEWKKAK</sequence>
<feature type="compositionally biased region" description="Low complexity" evidence="1">
    <location>
        <begin position="30"/>
        <end position="46"/>
    </location>
</feature>
<dbReference type="PROSITE" id="PS51257">
    <property type="entry name" value="PROKAR_LIPOPROTEIN"/>
    <property type="match status" value="1"/>
</dbReference>
<dbReference type="EMBL" id="JAROBY010000014">
    <property type="protein sequence ID" value="MEB4793945.1"/>
    <property type="molecule type" value="Genomic_DNA"/>
</dbReference>